<dbReference type="PANTHER" id="PTHR43685:SF2">
    <property type="entry name" value="GLYCOSYLTRANSFERASE 2-LIKE DOMAIN-CONTAINING PROTEIN"/>
    <property type="match status" value="1"/>
</dbReference>
<dbReference type="InterPro" id="IPR001173">
    <property type="entry name" value="Glyco_trans_2-like"/>
</dbReference>
<dbReference type="CDD" id="cd00761">
    <property type="entry name" value="Glyco_tranf_GTA_type"/>
    <property type="match status" value="1"/>
</dbReference>
<accession>A0A367XU59</accession>
<dbReference type="AlphaFoldDB" id="A0A367XU59"/>
<dbReference type="SUPFAM" id="SSF53448">
    <property type="entry name" value="Nucleotide-diphospho-sugar transferases"/>
    <property type="match status" value="1"/>
</dbReference>
<keyword evidence="3" id="KW-1185">Reference proteome</keyword>
<dbReference type="GO" id="GO:0016740">
    <property type="term" value="F:transferase activity"/>
    <property type="evidence" value="ECO:0007669"/>
    <property type="project" value="UniProtKB-KW"/>
</dbReference>
<organism evidence="2 3">
    <name type="scientific">Microbacterium sorbitolivorans</name>
    <dbReference type="NCBI Taxonomy" id="1867410"/>
    <lineage>
        <taxon>Bacteria</taxon>
        <taxon>Bacillati</taxon>
        <taxon>Actinomycetota</taxon>
        <taxon>Actinomycetes</taxon>
        <taxon>Micrococcales</taxon>
        <taxon>Microbacteriaceae</taxon>
        <taxon>Microbacterium</taxon>
    </lineage>
</organism>
<proteinExistence type="predicted"/>
<dbReference type="RefSeq" id="WP_114118603.1">
    <property type="nucleotide sequence ID" value="NZ_BMHU01000005.1"/>
</dbReference>
<dbReference type="Pfam" id="PF00535">
    <property type="entry name" value="Glycos_transf_2"/>
    <property type="match status" value="1"/>
</dbReference>
<dbReference type="Gene3D" id="3.90.550.10">
    <property type="entry name" value="Spore Coat Polysaccharide Biosynthesis Protein SpsA, Chain A"/>
    <property type="match status" value="1"/>
</dbReference>
<dbReference type="Proteomes" id="UP000253508">
    <property type="component" value="Unassembled WGS sequence"/>
</dbReference>
<evidence type="ECO:0000313" key="2">
    <source>
        <dbReference type="EMBL" id="RCK57165.1"/>
    </source>
</evidence>
<feature type="domain" description="Glycosyltransferase 2-like" evidence="1">
    <location>
        <begin position="10"/>
        <end position="139"/>
    </location>
</feature>
<dbReference type="EMBL" id="QORO01000005">
    <property type="protein sequence ID" value="RCK57165.1"/>
    <property type="molecule type" value="Genomic_DNA"/>
</dbReference>
<sequence length="304" mass="34483">MTAPEPRVAVIVRTKDRPKFLERALRSITSQTLTEWECIIVNDGGDPAAVDAMVARVPEANREQVRVLHRETSHGRWASANAGVRLTSAPLIVLHDDDDSWHPGFLAAAADYLERPSNADRGGVVSKIEIVWEEASGNDYVELGREIFQQHLTAPTLGDTMLFNRFVPIGFVYRRSLHDELGLYEERLPVVGDWNFTLKVLARGPLEYLDEKKPYAYWHQRPGADGSAGNSVIADDSEHRATDALLRDEALRAYVQQHGPGLPLYLTKFLDQRLAEMEDRLRAEIERYSLPERAMRVLRSRFKK</sequence>
<evidence type="ECO:0000313" key="3">
    <source>
        <dbReference type="Proteomes" id="UP000253508"/>
    </source>
</evidence>
<comment type="caution">
    <text evidence="2">The sequence shown here is derived from an EMBL/GenBank/DDBJ whole genome shotgun (WGS) entry which is preliminary data.</text>
</comment>
<name>A0A367XU59_9MICO</name>
<dbReference type="OrthoDB" id="153025at2"/>
<dbReference type="InterPro" id="IPR029044">
    <property type="entry name" value="Nucleotide-diphossugar_trans"/>
</dbReference>
<reference evidence="2 3" key="1">
    <citation type="submission" date="2018-07" db="EMBL/GenBank/DDBJ databases">
        <title>Microbacterium endoborsara sp. nov., a novel actinobacterium isolated from Borszczowia aralocaspica.</title>
        <authorList>
            <person name="An D."/>
        </authorList>
    </citation>
    <scope>NUCLEOTIDE SEQUENCE [LARGE SCALE GENOMIC DNA]</scope>
    <source>
        <strain evidence="2 3">C1.15228</strain>
    </source>
</reference>
<gene>
    <name evidence="2" type="ORF">DTO57_12735</name>
</gene>
<dbReference type="InterPro" id="IPR050834">
    <property type="entry name" value="Glycosyltransf_2"/>
</dbReference>
<dbReference type="PANTHER" id="PTHR43685">
    <property type="entry name" value="GLYCOSYLTRANSFERASE"/>
    <property type="match status" value="1"/>
</dbReference>
<keyword evidence="2" id="KW-0808">Transferase</keyword>
<protein>
    <submittedName>
        <fullName evidence="2">Glycosyltransferase family 2 protein</fullName>
    </submittedName>
</protein>
<evidence type="ECO:0000259" key="1">
    <source>
        <dbReference type="Pfam" id="PF00535"/>
    </source>
</evidence>